<reference evidence="4 5" key="1">
    <citation type="submission" date="2018-05" db="EMBL/GenBank/DDBJ databases">
        <title>Rhodoferax soyangensis sp.nov., isolated from an oligotrophic freshwater lake.</title>
        <authorList>
            <person name="Park M."/>
        </authorList>
    </citation>
    <scope>NUCLEOTIDE SEQUENCE [LARGE SCALE GENOMIC DNA]</scope>
    <source>
        <strain evidence="4 5">IMCC26218</strain>
    </source>
</reference>
<gene>
    <name evidence="4" type="ORF">DIC66_05795</name>
</gene>
<feature type="domain" description="GGDEF" evidence="3">
    <location>
        <begin position="292"/>
        <end position="473"/>
    </location>
</feature>
<evidence type="ECO:0000313" key="4">
    <source>
        <dbReference type="EMBL" id="RFO98320.1"/>
    </source>
</evidence>
<keyword evidence="2" id="KW-1133">Transmembrane helix</keyword>
<dbReference type="Gene3D" id="3.30.70.270">
    <property type="match status" value="1"/>
</dbReference>
<dbReference type="InterPro" id="IPR000160">
    <property type="entry name" value="GGDEF_dom"/>
</dbReference>
<dbReference type="InterPro" id="IPR043128">
    <property type="entry name" value="Rev_trsase/Diguanyl_cyclase"/>
</dbReference>
<keyword evidence="2" id="KW-0472">Membrane</keyword>
<evidence type="ECO:0000259" key="3">
    <source>
        <dbReference type="SMART" id="SM00267"/>
    </source>
</evidence>
<feature type="transmembrane region" description="Helical" evidence="2">
    <location>
        <begin position="144"/>
        <end position="163"/>
    </location>
</feature>
<dbReference type="EMBL" id="QFZK01000002">
    <property type="protein sequence ID" value="RFO98320.1"/>
    <property type="molecule type" value="Genomic_DNA"/>
</dbReference>
<comment type="caution">
    <text evidence="4">The sequence shown here is derived from an EMBL/GenBank/DDBJ whole genome shotgun (WGS) entry which is preliminary data.</text>
</comment>
<name>A0A3E1RI87_9BURK</name>
<dbReference type="Pfam" id="PF00990">
    <property type="entry name" value="GGDEF"/>
    <property type="match status" value="1"/>
</dbReference>
<organism evidence="4 5">
    <name type="scientific">Rhodoferax lacus</name>
    <dbReference type="NCBI Taxonomy" id="2184758"/>
    <lineage>
        <taxon>Bacteria</taxon>
        <taxon>Pseudomonadati</taxon>
        <taxon>Pseudomonadota</taxon>
        <taxon>Betaproteobacteria</taxon>
        <taxon>Burkholderiales</taxon>
        <taxon>Comamonadaceae</taxon>
        <taxon>Rhodoferax</taxon>
    </lineage>
</organism>
<dbReference type="SMART" id="SM00267">
    <property type="entry name" value="GGDEF"/>
    <property type="match status" value="1"/>
</dbReference>
<feature type="transmembrane region" description="Helical" evidence="2">
    <location>
        <begin position="82"/>
        <end position="105"/>
    </location>
</feature>
<feature type="region of interest" description="Disordered" evidence="1">
    <location>
        <begin position="458"/>
        <end position="480"/>
    </location>
</feature>
<protein>
    <recommendedName>
        <fullName evidence="3">GGDEF domain-containing protein</fullName>
    </recommendedName>
</protein>
<feature type="transmembrane region" description="Helical" evidence="2">
    <location>
        <begin position="209"/>
        <end position="229"/>
    </location>
</feature>
<dbReference type="Proteomes" id="UP000260665">
    <property type="component" value="Unassembled WGS sequence"/>
</dbReference>
<sequence>MRCHGQATIAQRAQAFFFQTAAHGCEPRGGNQCGALRIIVHSCGPSYFSSAVKLTQARDFCSARARGGPKASQYGDMNTLEIVVWAVMLGGLLTIGTMAVVDVVVSKSFTAWRNLVFMGVTGFSCVLLSGLPEDLFPGLPLVPVLILKASLGPLSGAMVLTYLGQWLGVSVEDRLVHHTIVLGSVMLVCAAVGITVLCTLFADTQSDEILLLAASVNALSVLLATLTAARAAQLGDKLARTMVVGCLFLAISMAGLYTHQLDHGNGNLSTWIVTSMATVLFYLVMVSLGISRNREIRRLEHLAGLSQGMDPATGLPRGSLLLSKVDDAFWRSARLNTTCTVICLHLRNLYALSEEAGHGVEQQILASMAARIRRAVGFRCVVGLYHPRCFVVVLSAAKANKSGMSLGERLCILMSQPLQVLGQQEGMHIFTPQFSSGTVTVTAASAIPVQVIDEAEQQALASEREQRGGPDTANSPPAMR</sequence>
<evidence type="ECO:0000256" key="1">
    <source>
        <dbReference type="SAM" id="MobiDB-lite"/>
    </source>
</evidence>
<keyword evidence="2" id="KW-0812">Transmembrane</keyword>
<evidence type="ECO:0000313" key="5">
    <source>
        <dbReference type="Proteomes" id="UP000260665"/>
    </source>
</evidence>
<dbReference type="AlphaFoldDB" id="A0A3E1RI87"/>
<dbReference type="InterPro" id="IPR029787">
    <property type="entry name" value="Nucleotide_cyclase"/>
</dbReference>
<dbReference type="SUPFAM" id="SSF55073">
    <property type="entry name" value="Nucleotide cyclase"/>
    <property type="match status" value="1"/>
</dbReference>
<keyword evidence="5" id="KW-1185">Reference proteome</keyword>
<feature type="transmembrane region" description="Helical" evidence="2">
    <location>
        <begin position="271"/>
        <end position="290"/>
    </location>
</feature>
<evidence type="ECO:0000256" key="2">
    <source>
        <dbReference type="SAM" id="Phobius"/>
    </source>
</evidence>
<feature type="transmembrane region" description="Helical" evidence="2">
    <location>
        <begin position="241"/>
        <end position="259"/>
    </location>
</feature>
<accession>A0A3E1RI87</accession>
<feature type="transmembrane region" description="Helical" evidence="2">
    <location>
        <begin position="112"/>
        <end position="132"/>
    </location>
</feature>
<proteinExistence type="predicted"/>
<feature type="transmembrane region" description="Helical" evidence="2">
    <location>
        <begin position="175"/>
        <end position="197"/>
    </location>
</feature>